<gene>
    <name evidence="15" type="ORF">OZSIB_1715</name>
</gene>
<dbReference type="EMBL" id="QOQW01000026">
    <property type="protein sequence ID" value="RCK78199.1"/>
    <property type="molecule type" value="Genomic_DNA"/>
</dbReference>
<dbReference type="InterPro" id="IPR023408">
    <property type="entry name" value="MscS_beta-dom_sf"/>
</dbReference>
<feature type="domain" description="Mechanosensitive ion channel MscS" evidence="10">
    <location>
        <begin position="936"/>
        <end position="1001"/>
    </location>
</feature>
<dbReference type="Pfam" id="PF12795">
    <property type="entry name" value="MscS_porin"/>
    <property type="match status" value="1"/>
</dbReference>
<feature type="transmembrane region" description="Helical" evidence="9">
    <location>
        <begin position="847"/>
        <end position="869"/>
    </location>
</feature>
<dbReference type="InterPro" id="IPR049278">
    <property type="entry name" value="MS_channel_C"/>
</dbReference>
<feature type="transmembrane region" description="Helical" evidence="9">
    <location>
        <begin position="920"/>
        <end position="948"/>
    </location>
</feature>
<dbReference type="PANTHER" id="PTHR30347">
    <property type="entry name" value="POTASSIUM CHANNEL RELATED"/>
    <property type="match status" value="1"/>
</dbReference>
<accession>A0A367ZKC2</accession>
<dbReference type="SUPFAM" id="SSF82861">
    <property type="entry name" value="Mechanosensitive channel protein MscS (YggB), transmembrane region"/>
    <property type="match status" value="1"/>
</dbReference>
<feature type="transmembrane region" description="Helical" evidence="9">
    <location>
        <begin position="463"/>
        <end position="482"/>
    </location>
</feature>
<feature type="compositionally biased region" description="Pro residues" evidence="8">
    <location>
        <begin position="1113"/>
        <end position="1122"/>
    </location>
</feature>
<feature type="transmembrane region" description="Helical" evidence="9">
    <location>
        <begin position="658"/>
        <end position="683"/>
    </location>
</feature>
<dbReference type="SUPFAM" id="SSF50182">
    <property type="entry name" value="Sm-like ribonucleoproteins"/>
    <property type="match status" value="1"/>
</dbReference>
<feature type="region of interest" description="Disordered" evidence="8">
    <location>
        <begin position="1100"/>
        <end position="1122"/>
    </location>
</feature>
<evidence type="ECO:0000256" key="7">
    <source>
        <dbReference type="SAM" id="Coils"/>
    </source>
</evidence>
<evidence type="ECO:0000313" key="16">
    <source>
        <dbReference type="Proteomes" id="UP000252355"/>
    </source>
</evidence>
<feature type="transmembrane region" description="Helical" evidence="9">
    <location>
        <begin position="617"/>
        <end position="637"/>
    </location>
</feature>
<evidence type="ECO:0000256" key="4">
    <source>
        <dbReference type="ARBA" id="ARBA00022692"/>
    </source>
</evidence>
<evidence type="ECO:0000256" key="6">
    <source>
        <dbReference type="ARBA" id="ARBA00023136"/>
    </source>
</evidence>
<dbReference type="Proteomes" id="UP000252355">
    <property type="component" value="Unassembled WGS sequence"/>
</dbReference>
<keyword evidence="6 9" id="KW-0472">Membrane</keyword>
<feature type="transmembrane region" description="Helical" evidence="9">
    <location>
        <begin position="889"/>
        <end position="908"/>
    </location>
</feature>
<dbReference type="PANTHER" id="PTHR30347:SF1">
    <property type="entry name" value="MECHANOSENSITIVE CHANNEL MSCK"/>
    <property type="match status" value="1"/>
</dbReference>
<keyword evidence="3" id="KW-1003">Cell membrane</keyword>
<name>A0A367ZKC2_9BACT</name>
<dbReference type="GO" id="GO:0005886">
    <property type="term" value="C:plasma membrane"/>
    <property type="evidence" value="ECO:0007669"/>
    <property type="project" value="UniProtKB-SubCell"/>
</dbReference>
<evidence type="ECO:0000256" key="3">
    <source>
        <dbReference type="ARBA" id="ARBA00022475"/>
    </source>
</evidence>
<comment type="caution">
    <text evidence="15">The sequence shown here is derived from an EMBL/GenBank/DDBJ whole genome shotgun (WGS) entry which is preliminary data.</text>
</comment>
<feature type="domain" description="Mechanosensitive ion channel MscS C-terminal" evidence="13">
    <location>
        <begin position="1009"/>
        <end position="1092"/>
    </location>
</feature>
<feature type="domain" description="Mechanosensitive ion channel transmembrane helices 2/3" evidence="14">
    <location>
        <begin position="894"/>
        <end position="934"/>
    </location>
</feature>
<evidence type="ECO:0000259" key="11">
    <source>
        <dbReference type="Pfam" id="PF12794"/>
    </source>
</evidence>
<feature type="domain" description="Mechanosensitive ion channel inner membrane" evidence="11">
    <location>
        <begin position="463"/>
        <end position="819"/>
    </location>
</feature>
<reference evidence="15 16" key="1">
    <citation type="submission" date="2018-05" db="EMBL/GenBank/DDBJ databases">
        <title>A metagenomic window into the 2 km-deep terrestrial subsurface aquifer revealed taxonomically and functionally diverse microbial community comprising novel uncultured bacterial lineages.</title>
        <authorList>
            <person name="Kadnikov V.V."/>
            <person name="Mardanov A.V."/>
            <person name="Beletsky A.V."/>
            <person name="Banks D."/>
            <person name="Pimenov N.V."/>
            <person name="Frank Y.A."/>
            <person name="Karnachuk O.V."/>
            <person name="Ravin N.V."/>
        </authorList>
    </citation>
    <scope>NUCLEOTIDE SEQUENCE [LARGE SCALE GENOMIC DNA]</scope>
    <source>
        <strain evidence="15">BY5</strain>
    </source>
</reference>
<feature type="transmembrane region" description="Helical" evidence="9">
    <location>
        <begin position="542"/>
        <end position="559"/>
    </location>
</feature>
<dbReference type="Gene3D" id="3.30.70.100">
    <property type="match status" value="1"/>
</dbReference>
<dbReference type="InterPro" id="IPR010920">
    <property type="entry name" value="LSM_dom_sf"/>
</dbReference>
<evidence type="ECO:0000256" key="1">
    <source>
        <dbReference type="ARBA" id="ARBA00004651"/>
    </source>
</evidence>
<dbReference type="Gene3D" id="1.10.287.1260">
    <property type="match status" value="1"/>
</dbReference>
<protein>
    <submittedName>
        <fullName evidence="15">Potassium efflux system KefA protein / Small-conductance mechanosensitive channel</fullName>
    </submittedName>
</protein>
<dbReference type="Pfam" id="PF00924">
    <property type="entry name" value="MS_channel_2nd"/>
    <property type="match status" value="1"/>
</dbReference>
<evidence type="ECO:0000256" key="8">
    <source>
        <dbReference type="SAM" id="MobiDB-lite"/>
    </source>
</evidence>
<feature type="transmembrane region" description="Helical" evidence="9">
    <location>
        <begin position="503"/>
        <end position="522"/>
    </location>
</feature>
<feature type="coiled-coil region" evidence="7">
    <location>
        <begin position="81"/>
        <end position="171"/>
    </location>
</feature>
<feature type="coiled-coil region" evidence="7">
    <location>
        <begin position="255"/>
        <end position="282"/>
    </location>
</feature>
<evidence type="ECO:0000256" key="5">
    <source>
        <dbReference type="ARBA" id="ARBA00022989"/>
    </source>
</evidence>
<dbReference type="InterPro" id="IPR052702">
    <property type="entry name" value="MscS-like_channel"/>
</dbReference>
<dbReference type="InterPro" id="IPR025692">
    <property type="entry name" value="MscS_IM_dom1"/>
</dbReference>
<keyword evidence="5 9" id="KW-1133">Transmembrane helix</keyword>
<evidence type="ECO:0000259" key="10">
    <source>
        <dbReference type="Pfam" id="PF00924"/>
    </source>
</evidence>
<feature type="transmembrane region" description="Helical" evidence="9">
    <location>
        <begin position="786"/>
        <end position="803"/>
    </location>
</feature>
<dbReference type="Pfam" id="PF21082">
    <property type="entry name" value="MS_channel_3rd"/>
    <property type="match status" value="1"/>
</dbReference>
<dbReference type="SUPFAM" id="SSF82689">
    <property type="entry name" value="Mechanosensitive channel protein MscS (YggB), C-terminal domain"/>
    <property type="match status" value="1"/>
</dbReference>
<proteinExistence type="inferred from homology"/>
<dbReference type="InterPro" id="IPR024393">
    <property type="entry name" value="MscS_porin"/>
</dbReference>
<dbReference type="InterPro" id="IPR049142">
    <property type="entry name" value="MS_channel_1st"/>
</dbReference>
<feature type="domain" description="Mechanosensitive ion channel MscS porin" evidence="12">
    <location>
        <begin position="6"/>
        <end position="235"/>
    </location>
</feature>
<dbReference type="Pfam" id="PF12794">
    <property type="entry name" value="MscS_TM"/>
    <property type="match status" value="1"/>
</dbReference>
<keyword evidence="4 9" id="KW-0812">Transmembrane</keyword>
<evidence type="ECO:0000259" key="14">
    <source>
        <dbReference type="Pfam" id="PF21088"/>
    </source>
</evidence>
<feature type="transmembrane region" description="Helical" evidence="9">
    <location>
        <begin position="689"/>
        <end position="710"/>
    </location>
</feature>
<dbReference type="GO" id="GO:0055085">
    <property type="term" value="P:transmembrane transport"/>
    <property type="evidence" value="ECO:0007669"/>
    <property type="project" value="InterPro"/>
</dbReference>
<evidence type="ECO:0000259" key="13">
    <source>
        <dbReference type="Pfam" id="PF21082"/>
    </source>
</evidence>
<comment type="subcellular location">
    <subcellularLocation>
        <location evidence="1">Cell membrane</location>
        <topology evidence="1">Multi-pass membrane protein</topology>
    </subcellularLocation>
</comment>
<sequence>MVEKRLQELETLPLASETRQIIRDNLTQTLAALQAIADLQAQARAIAEQAQAAPRDSERLKAQIASGVPGVSPLVGTGTPLIVLEQTLARAQADVKTLQDKQAAEQAEAERLQARRKDLPPRLAAARQRVEALTEQLTGLGAEAEESRVWLLAAQRAQAQEEARLRQLELDHLESFIEVNRLRRDLLALRLGAAEIEVESCRRLVDDRRRQEAERAAAQARELARDLGVASPLLAALAEENTAWAEKRRAGAIRLEEIGREAASLSQILTRLQDDHRALRDRLQAIGFSDAIGLLLRVKRAELPSAARFRQGAEQRAQEIAQGQLELIELEENLAALRDLDARARELAAGALAGAAPDRGQELESKIKALLRARREILESSQRDLSTRLTRLVDLDTLARQVARKRDEFAAFIDERVLWIRSTQPVGVSDLMRFLRGLAWIFSPARWAAVAGALWQGLRQKPLLLMAGLALWGLVLAARLGINRRLADIAGQVQRAATDNFRMTLETFLLTVVWAAPWPILMGVLSMGLTLVPNSEPLVDGMAARLAGLALPVWGLEVFRQVFRPDGLAERHCHWNLGEAHPLLRRQARWLGLIVVPLLFCTQVVTDFAPDAVQASLGRWLTIAVLLASAWLIDPLVRPTGPVMSRLGKHSQERLLYRLRYLLFFLGVVGPLLLAVGCLLGYVYTAQHLWMKAVATLAWILGAGLLYGLVWRALHVHRRTLALHKSQIMRAIADPAAVGEGGAAVGGPAPALTPPGMPATGTMSGAPGAAAAEPSIFQISTQTENLLYVCLLVALVVGVYHIWVDVFPALRILDRVKLWTTETQVLETLTGPDGAERREWVQRTVDITLFDLFLAVGIGFLTVTATRNVPGFIEFAVLQRLDIDVGMKFAVRTLASYLIGVLGFVVVMETIGLGWDKIQWLAAGISVGLGFGLQEIFANFVSGLILLFERPLRVGDIVTVGDVTGAVTRIQIRATTLLNADRKEVVIPNKELITGRLMNWTLTDPILRITFPVGVAYGSDPETVAHHLMHAARTHPRVLVDPAPQVVMTGFGESSLNFEVRVFIAGMDNFPLFQNDMNQRIYATLRANGIEIPFPQRDVTIKNWRPGPGDGPAGPPPGRLPE</sequence>
<organism evidence="15 16">
    <name type="scientific">Candidatus Ozemobacter sibiricus</name>
    <dbReference type="NCBI Taxonomy" id="2268124"/>
    <lineage>
        <taxon>Bacteria</taxon>
        <taxon>Candidatus Ozemobacteria</taxon>
        <taxon>Candidatus Ozemobacterales</taxon>
        <taxon>Candidatus Ozemobacteraceae</taxon>
        <taxon>Candidatus Ozemobacter</taxon>
    </lineage>
</organism>
<keyword evidence="7" id="KW-0175">Coiled coil</keyword>
<dbReference type="InterPro" id="IPR006685">
    <property type="entry name" value="MscS_channel_2nd"/>
</dbReference>
<dbReference type="InterPro" id="IPR011066">
    <property type="entry name" value="MscS_channel_C_sf"/>
</dbReference>
<dbReference type="Gene3D" id="2.30.30.60">
    <property type="match status" value="1"/>
</dbReference>
<evidence type="ECO:0000259" key="12">
    <source>
        <dbReference type="Pfam" id="PF12795"/>
    </source>
</evidence>
<evidence type="ECO:0000256" key="2">
    <source>
        <dbReference type="ARBA" id="ARBA00008017"/>
    </source>
</evidence>
<dbReference type="InterPro" id="IPR011014">
    <property type="entry name" value="MscS_channel_TM-2"/>
</dbReference>
<comment type="similarity">
    <text evidence="2">Belongs to the MscS (TC 1.A.23) family.</text>
</comment>
<feature type="coiled-coil region" evidence="7">
    <location>
        <begin position="313"/>
        <end position="347"/>
    </location>
</feature>
<dbReference type="Pfam" id="PF21088">
    <property type="entry name" value="MS_channel_1st"/>
    <property type="match status" value="1"/>
</dbReference>
<evidence type="ECO:0000313" key="15">
    <source>
        <dbReference type="EMBL" id="RCK78199.1"/>
    </source>
</evidence>
<dbReference type="AlphaFoldDB" id="A0A367ZKC2"/>
<evidence type="ECO:0000256" key="9">
    <source>
        <dbReference type="SAM" id="Phobius"/>
    </source>
</evidence>
<feature type="transmembrane region" description="Helical" evidence="9">
    <location>
        <begin position="588"/>
        <end position="605"/>
    </location>
</feature>